<reference evidence="1 2" key="1">
    <citation type="submission" date="2019-02" db="EMBL/GenBank/DDBJ databases">
        <authorList>
            <person name="Rowley M."/>
            <person name="Stucki C."/>
            <person name="Ghiringhelli B."/>
            <person name="Naegele L."/>
            <person name="Emmons C.B."/>
            <person name="Slowan-Pomeroy T."/>
            <person name="Briggs L.A."/>
            <person name="Garlena R.A."/>
            <person name="Russell D.A."/>
            <person name="Pope W.H."/>
            <person name="Molloy S.D."/>
            <person name="Jacobs-Sera D."/>
            <person name="Hatfull G.F."/>
        </authorList>
    </citation>
    <scope>NUCLEOTIDE SEQUENCE [LARGE SCALE GENOMIC DNA]</scope>
</reference>
<accession>A0A482JLI9</accession>
<dbReference type="EMBL" id="MK524501">
    <property type="protein sequence ID" value="QBP33237.1"/>
    <property type="molecule type" value="Genomic_DNA"/>
</dbReference>
<dbReference type="GeneID" id="55011978"/>
<evidence type="ECO:0000313" key="1">
    <source>
        <dbReference type="EMBL" id="QBP33237.1"/>
    </source>
</evidence>
<dbReference type="KEGG" id="vg:55011978"/>
<name>A0A482JLI9_9CAUD</name>
<keyword evidence="1" id="KW-0645">Protease</keyword>
<dbReference type="GO" id="GO:0006508">
    <property type="term" value="P:proteolysis"/>
    <property type="evidence" value="ECO:0007669"/>
    <property type="project" value="UniProtKB-KW"/>
</dbReference>
<dbReference type="GO" id="GO:0008233">
    <property type="term" value="F:peptidase activity"/>
    <property type="evidence" value="ECO:0007669"/>
    <property type="project" value="UniProtKB-KW"/>
</dbReference>
<organism evidence="1 2">
    <name type="scientific">Gordonia phage BrutonGaster</name>
    <dbReference type="NCBI Taxonomy" id="2530116"/>
    <lineage>
        <taxon>Viruses</taxon>
        <taxon>Duplodnaviria</taxon>
        <taxon>Heunggongvirae</taxon>
        <taxon>Uroviricota</taxon>
        <taxon>Caudoviricetes</taxon>
        <taxon>Oneupvirus</taxon>
        <taxon>Oneupvirus brutongaster</taxon>
    </lineage>
</organism>
<gene>
    <name evidence="1" type="primary">20</name>
    <name evidence="1" type="ORF">SEA_BRUTONGASTER_20</name>
</gene>
<dbReference type="RefSeq" id="YP_009820534.1">
    <property type="nucleotide sequence ID" value="NC_048169.1"/>
</dbReference>
<keyword evidence="2" id="KW-1185">Reference proteome</keyword>
<evidence type="ECO:0000313" key="2">
    <source>
        <dbReference type="Proteomes" id="UP000295568"/>
    </source>
</evidence>
<protein>
    <submittedName>
        <fullName evidence="1">Capsid maturation protease fusion protein</fullName>
    </submittedName>
</protein>
<dbReference type="Proteomes" id="UP000295568">
    <property type="component" value="Segment"/>
</dbReference>
<proteinExistence type="predicted"/>
<sequence length="309" mass="34527">MMATNPQQFLRLVDSYSRQRQTITDRLEAQVDSIWSKVDPYRGGEVKEFVEQATMFTTAAQQQVIYLATATQRQALNLMGVTDMDDYVPNVPDEVRMYSDAEVYEFARPVTRRTDQGPSNRLPADEVFNRPARQYRALRKEGKSHKESLDATRNRVKVIVGTNLALAQREAETQVIQASTKRSKSKNKPIGYRRIIHPERSKSGIVCGLCVAAASRTYTIEDLQPLHDHCNCTVLPVTAGMDPGLNLNEQDFKNLYGPDGKTAAEYLLTLSYKVEQHGELGPILVPEKGAGGIIHFNQNSPTAEQAKAA</sequence>
<keyword evidence="1" id="KW-0378">Hydrolase</keyword>